<sequence>MVTPKLPWELESEILSRVPITSIKQLQLTCKRCFSFHGINNQVTEFTDKLKSLKDSEDVKISKIFQCERYKYNNRWWNNYKILSCREHNEVVVLSTVREEKLALLCKYSGTLKMKIWVTNTKIDDTKDLSWSELLVVDLDCLMINGMPDEEFFGGQGE</sequence>
<name>A0A3P6FH32_BRAOL</name>
<dbReference type="AlphaFoldDB" id="A0A3P6FH32"/>
<proteinExistence type="predicted"/>
<feature type="domain" description="F-box associated beta-propeller type 1" evidence="1">
    <location>
        <begin position="83"/>
        <end position="153"/>
    </location>
</feature>
<evidence type="ECO:0000259" key="1">
    <source>
        <dbReference type="Pfam" id="PF07734"/>
    </source>
</evidence>
<organism evidence="2">
    <name type="scientific">Brassica oleracea</name>
    <name type="common">Wild cabbage</name>
    <dbReference type="NCBI Taxonomy" id="3712"/>
    <lineage>
        <taxon>Eukaryota</taxon>
        <taxon>Viridiplantae</taxon>
        <taxon>Streptophyta</taxon>
        <taxon>Embryophyta</taxon>
        <taxon>Tracheophyta</taxon>
        <taxon>Spermatophyta</taxon>
        <taxon>Magnoliopsida</taxon>
        <taxon>eudicotyledons</taxon>
        <taxon>Gunneridae</taxon>
        <taxon>Pentapetalae</taxon>
        <taxon>rosids</taxon>
        <taxon>malvids</taxon>
        <taxon>Brassicales</taxon>
        <taxon>Brassicaceae</taxon>
        <taxon>Brassiceae</taxon>
        <taxon>Brassica</taxon>
    </lineage>
</organism>
<dbReference type="EMBL" id="LR031878">
    <property type="protein sequence ID" value="VDD52248.1"/>
    <property type="molecule type" value="Genomic_DNA"/>
</dbReference>
<dbReference type="Pfam" id="PF07734">
    <property type="entry name" value="FBA_1"/>
    <property type="match status" value="1"/>
</dbReference>
<dbReference type="InterPro" id="IPR036047">
    <property type="entry name" value="F-box-like_dom_sf"/>
</dbReference>
<accession>A0A3P6FH32</accession>
<dbReference type="SUPFAM" id="SSF81383">
    <property type="entry name" value="F-box domain"/>
    <property type="match status" value="1"/>
</dbReference>
<dbReference type="InterPro" id="IPR006527">
    <property type="entry name" value="F-box-assoc_dom_typ1"/>
</dbReference>
<protein>
    <recommendedName>
        <fullName evidence="1">F-box associated beta-propeller type 1 domain-containing protein</fullName>
    </recommendedName>
</protein>
<reference evidence="2" key="1">
    <citation type="submission" date="2018-11" db="EMBL/GenBank/DDBJ databases">
        <authorList>
            <consortium name="Genoscope - CEA"/>
            <person name="William W."/>
        </authorList>
    </citation>
    <scope>NUCLEOTIDE SEQUENCE</scope>
</reference>
<evidence type="ECO:0000313" key="2">
    <source>
        <dbReference type="EMBL" id="VDD52248.1"/>
    </source>
</evidence>
<gene>
    <name evidence="2" type="ORF">BOLC1T04637H</name>
</gene>